<proteinExistence type="predicted"/>
<name>A0A0F7LB85_9VIRU</name>
<reference evidence="1" key="2">
    <citation type="submission" date="2015-03" db="EMBL/GenBank/DDBJ databases">
        <authorList>
            <person name="Chow C.-E.T."/>
            <person name="Winget D.M."/>
            <person name="White R.A.III."/>
            <person name="Hallam S.J."/>
            <person name="Suttle C.A."/>
        </authorList>
    </citation>
    <scope>NUCLEOTIDE SEQUENCE</scope>
    <source>
        <strain evidence="1">Oxic3_4</strain>
    </source>
</reference>
<dbReference type="EMBL" id="KR029610">
    <property type="protein sequence ID" value="AKH48843.1"/>
    <property type="molecule type" value="Genomic_DNA"/>
</dbReference>
<organism evidence="1">
    <name type="scientific">uncultured marine virus</name>
    <dbReference type="NCBI Taxonomy" id="186617"/>
    <lineage>
        <taxon>Viruses</taxon>
        <taxon>environmental samples</taxon>
    </lineage>
</organism>
<sequence>MLLISLKARTCLRLLLLNNLIESSLVMVMLEWACKTQVMLLMHGLNSTTQL</sequence>
<evidence type="ECO:0000313" key="1">
    <source>
        <dbReference type="EMBL" id="AKH48843.1"/>
    </source>
</evidence>
<protein>
    <submittedName>
        <fullName evidence="1">Uncharacterized protein</fullName>
    </submittedName>
</protein>
<accession>A0A0F7LB85</accession>
<reference evidence="1" key="1">
    <citation type="journal article" date="2015" name="Front. Microbiol.">
        <title>Combining genomic sequencing methods to explore viral diversity and reveal potential virus-host interactions.</title>
        <authorList>
            <person name="Chow C.E."/>
            <person name="Winget D.M."/>
            <person name="White R.A.III."/>
            <person name="Hallam S.J."/>
            <person name="Suttle C.A."/>
        </authorList>
    </citation>
    <scope>NUCLEOTIDE SEQUENCE</scope>
    <source>
        <strain evidence="1">Oxic3_4</strain>
    </source>
</reference>